<dbReference type="Proteomes" id="UP001176941">
    <property type="component" value="Chromosome 11"/>
</dbReference>
<sequence length="290" mass="30057">MWPSEKVASKVADMRSGLKYGLTGLYCVTTDFFRGGGGKSICLEVSHMTSSQISVSKASHVATLNFKGSNSRGECALVRKKGAEGVRAPGTRRGPPPPPGAAAWHQPTLLHPCKQTQDANRATSPRGRRGRIAVTPAPPRHDRGPSSAGFRGGGGRGEWGSPSHAPPPPAWPAAGGLPGPPPLRAARSGALPRTATRPERGLSASPERSAGGGRPLASGLRPPPALRQAARRRPQLGPRPGLGGAAAAPHPGFIHRGTPAWPAGRGWGPAEKAGPPRPGRKIKSLREELT</sequence>
<evidence type="ECO:0000313" key="3">
    <source>
        <dbReference type="Proteomes" id="UP001176941"/>
    </source>
</evidence>
<reference evidence="2" key="1">
    <citation type="submission" date="2023-04" db="EMBL/GenBank/DDBJ databases">
        <authorList>
            <consortium name="ELIXIR-Norway"/>
        </authorList>
    </citation>
    <scope>NUCLEOTIDE SEQUENCE [LARGE SCALE GENOMIC DNA]</scope>
</reference>
<name>A0ABN8XZ90_RANTA</name>
<proteinExistence type="predicted"/>
<keyword evidence="3" id="KW-1185">Reference proteome</keyword>
<accession>A0ABN8XZ90</accession>
<evidence type="ECO:0000256" key="1">
    <source>
        <dbReference type="SAM" id="MobiDB-lite"/>
    </source>
</evidence>
<evidence type="ECO:0000313" key="2">
    <source>
        <dbReference type="EMBL" id="CAI9154673.1"/>
    </source>
</evidence>
<feature type="region of interest" description="Disordered" evidence="1">
    <location>
        <begin position="80"/>
        <end position="290"/>
    </location>
</feature>
<feature type="compositionally biased region" description="Low complexity" evidence="1">
    <location>
        <begin position="184"/>
        <end position="193"/>
    </location>
</feature>
<feature type="compositionally biased region" description="Polar residues" evidence="1">
    <location>
        <begin position="114"/>
        <end position="123"/>
    </location>
</feature>
<gene>
    <name evidence="2" type="ORF">MRATA1EN1_LOCUS3635</name>
</gene>
<organism evidence="2 3">
    <name type="scientific">Rangifer tarandus platyrhynchus</name>
    <name type="common">Svalbard reindeer</name>
    <dbReference type="NCBI Taxonomy" id="3082113"/>
    <lineage>
        <taxon>Eukaryota</taxon>
        <taxon>Metazoa</taxon>
        <taxon>Chordata</taxon>
        <taxon>Craniata</taxon>
        <taxon>Vertebrata</taxon>
        <taxon>Euteleostomi</taxon>
        <taxon>Mammalia</taxon>
        <taxon>Eutheria</taxon>
        <taxon>Laurasiatheria</taxon>
        <taxon>Artiodactyla</taxon>
        <taxon>Ruminantia</taxon>
        <taxon>Pecora</taxon>
        <taxon>Cervidae</taxon>
        <taxon>Odocoileinae</taxon>
        <taxon>Rangifer</taxon>
    </lineage>
</organism>
<protein>
    <submittedName>
        <fullName evidence="2">Uncharacterized protein</fullName>
    </submittedName>
</protein>
<dbReference type="EMBL" id="OX459947">
    <property type="protein sequence ID" value="CAI9154673.1"/>
    <property type="molecule type" value="Genomic_DNA"/>
</dbReference>
<feature type="compositionally biased region" description="Low complexity" evidence="1">
    <location>
        <begin position="235"/>
        <end position="249"/>
    </location>
</feature>